<evidence type="ECO:0000313" key="1">
    <source>
        <dbReference type="EMBL" id="KPC58393.1"/>
    </source>
</evidence>
<dbReference type="AlphaFoldDB" id="A0A0N0XSJ5"/>
<sequence>MGAGPDERCPPTCLASLTGRTPKPLRLRYVWQNISLGRRDGLTQFTRADDSPVAAVLTGRASARFKEAITRGTVFALRR</sequence>
<keyword evidence="2" id="KW-1185">Reference proteome</keyword>
<protein>
    <submittedName>
        <fullName evidence="1">Uncharacterized protein</fullName>
    </submittedName>
</protein>
<dbReference type="RefSeq" id="WP_053928146.1">
    <property type="nucleotide sequence ID" value="NZ_LGKG01000207.1"/>
</dbReference>
<name>A0A0N0XSJ5_9ACTN</name>
<dbReference type="EMBL" id="LGKG01000207">
    <property type="protein sequence ID" value="KPC58393.1"/>
    <property type="molecule type" value="Genomic_DNA"/>
</dbReference>
<organism evidence="1 2">
    <name type="scientific">Streptomyces chattanoogensis</name>
    <dbReference type="NCBI Taxonomy" id="66876"/>
    <lineage>
        <taxon>Bacteria</taxon>
        <taxon>Bacillati</taxon>
        <taxon>Actinomycetota</taxon>
        <taxon>Actinomycetes</taxon>
        <taxon>Kitasatosporales</taxon>
        <taxon>Streptomycetaceae</taxon>
        <taxon>Streptomyces</taxon>
    </lineage>
</organism>
<evidence type="ECO:0000313" key="2">
    <source>
        <dbReference type="Proteomes" id="UP000037982"/>
    </source>
</evidence>
<dbReference type="PATRIC" id="fig|66876.3.peg.8505"/>
<gene>
    <name evidence="1" type="ORF">ADL29_38755</name>
</gene>
<accession>A0A0N0XSJ5</accession>
<comment type="caution">
    <text evidence="1">The sequence shown here is derived from an EMBL/GenBank/DDBJ whole genome shotgun (WGS) entry which is preliminary data.</text>
</comment>
<reference evidence="2" key="1">
    <citation type="submission" date="2015-07" db="EMBL/GenBank/DDBJ databases">
        <authorList>
            <person name="Ju K.-S."/>
            <person name="Doroghazi J.R."/>
            <person name="Metcalf W.W."/>
        </authorList>
    </citation>
    <scope>NUCLEOTIDE SEQUENCE [LARGE SCALE GENOMIC DNA]</scope>
    <source>
        <strain evidence="2">NRRL ISP-5002</strain>
    </source>
</reference>
<proteinExistence type="predicted"/>
<dbReference type="Proteomes" id="UP000037982">
    <property type="component" value="Unassembled WGS sequence"/>
</dbReference>